<feature type="transmembrane region" description="Helical" evidence="1">
    <location>
        <begin position="187"/>
        <end position="205"/>
    </location>
</feature>
<keyword evidence="1" id="KW-1133">Transmembrane helix</keyword>
<evidence type="ECO:0000313" key="2">
    <source>
        <dbReference type="EMBL" id="KTF07145.1"/>
    </source>
</evidence>
<evidence type="ECO:0000256" key="1">
    <source>
        <dbReference type="SAM" id="Phobius"/>
    </source>
</evidence>
<feature type="transmembrane region" description="Helical" evidence="1">
    <location>
        <begin position="129"/>
        <end position="151"/>
    </location>
</feature>
<keyword evidence="1" id="KW-0472">Membrane</keyword>
<gene>
    <name evidence="2" type="ORF">MGSAQ_001357</name>
</gene>
<proteinExistence type="predicted"/>
<feature type="transmembrane region" description="Helical" evidence="1">
    <location>
        <begin position="12"/>
        <end position="35"/>
    </location>
</feature>
<keyword evidence="1" id="KW-0812">Transmembrane</keyword>
<name>A0A1B6NUL0_9ZZZZ</name>
<accession>A0A1B6NUL0</accession>
<reference evidence="2" key="1">
    <citation type="submission" date="2013-11" db="EMBL/GenBank/DDBJ databases">
        <title>Microbial diversity, functional groups and degradation webs in Northern and Southern Mediterranean and Red Sea marine crude oil polluted sites.</title>
        <authorList>
            <person name="Daffonchio D."/>
            <person name="Mapelli F."/>
            <person name="Ferrer M."/>
            <person name="Richter M."/>
            <person name="Cherif A."/>
            <person name="Malkawi H.I."/>
            <person name="Yakimov M.M."/>
            <person name="Abdel-Fattah Y.R."/>
            <person name="Blaghen M."/>
            <person name="Golyshin P.N."/>
            <person name="Kalogerakis N."/>
            <person name="Boon N."/>
            <person name="Magagnini M."/>
            <person name="Fava F."/>
        </authorList>
    </citation>
    <scope>NUCLEOTIDE SEQUENCE</scope>
</reference>
<feature type="transmembrane region" description="Helical" evidence="1">
    <location>
        <begin position="163"/>
        <end position="181"/>
    </location>
</feature>
<feature type="transmembrane region" description="Helical" evidence="1">
    <location>
        <begin position="47"/>
        <end position="67"/>
    </location>
</feature>
<protein>
    <submittedName>
        <fullName evidence="2">Membrane protein</fullName>
    </submittedName>
</protein>
<dbReference type="EMBL" id="AYSL01000729">
    <property type="protein sequence ID" value="KTF07145.1"/>
    <property type="molecule type" value="Genomic_DNA"/>
</dbReference>
<sequence length="206" mass="22819">MPQTKLKAKGELTLTTLFGIGLVFCVLACAVLYAGNPNQQWFKTRPYSFKIAIIGCISLCTVATFCFSQSFSVAAAIFTTFTLSMLGLSLVPLITRWEKPLTAPRGNKSTLSRAHGSQASPPQWWLKSIGALVLGLPLGLFTSALITFTVFSNTPLDVKTQHLMWWIVPIWLTLIALIYFSHRPLRIFTAIALLTFAEYLAIQVFI</sequence>
<dbReference type="AlphaFoldDB" id="A0A1B6NUL0"/>
<comment type="caution">
    <text evidence="2">The sequence shown here is derived from an EMBL/GenBank/DDBJ whole genome shotgun (WGS) entry which is preliminary data.</text>
</comment>
<feature type="transmembrane region" description="Helical" evidence="1">
    <location>
        <begin position="74"/>
        <end position="94"/>
    </location>
</feature>
<organism evidence="2">
    <name type="scientific">marine sediment metagenome</name>
    <dbReference type="NCBI Taxonomy" id="412755"/>
    <lineage>
        <taxon>unclassified sequences</taxon>
        <taxon>metagenomes</taxon>
        <taxon>ecological metagenomes</taxon>
    </lineage>
</organism>